<keyword evidence="5" id="KW-0413">Isomerase</keyword>
<dbReference type="Gene3D" id="3.20.20.10">
    <property type="entry name" value="Alanine racemase"/>
    <property type="match status" value="1"/>
</dbReference>
<dbReference type="PRINTS" id="PR00992">
    <property type="entry name" value="ALARACEMASE"/>
</dbReference>
<dbReference type="GO" id="GO:0030170">
    <property type="term" value="F:pyridoxal phosphate binding"/>
    <property type="evidence" value="ECO:0007669"/>
    <property type="project" value="TreeGrafter"/>
</dbReference>
<dbReference type="InterPro" id="IPR029066">
    <property type="entry name" value="PLP-binding_barrel"/>
</dbReference>
<comment type="catalytic activity">
    <reaction evidence="1">
        <text>L-alanine = D-alanine</text>
        <dbReference type="Rhea" id="RHEA:20249"/>
        <dbReference type="ChEBI" id="CHEBI:57416"/>
        <dbReference type="ChEBI" id="CHEBI:57972"/>
        <dbReference type="EC" id="5.1.1.1"/>
    </reaction>
</comment>
<dbReference type="RefSeq" id="WP_160862170.1">
    <property type="nucleotide sequence ID" value="NZ_WUMK01000011.1"/>
</dbReference>
<dbReference type="SUPFAM" id="SSF50621">
    <property type="entry name" value="Alanine racemase C-terminal domain-like"/>
    <property type="match status" value="1"/>
</dbReference>
<dbReference type="PANTHER" id="PTHR30511">
    <property type="entry name" value="ALANINE RACEMASE"/>
    <property type="match status" value="1"/>
</dbReference>
<evidence type="ECO:0000313" key="9">
    <source>
        <dbReference type="Proteomes" id="UP000435802"/>
    </source>
</evidence>
<feature type="modified residue" description="N6-(pyridoxal phosphate)lysine" evidence="6">
    <location>
        <position position="56"/>
    </location>
</feature>
<dbReference type="SUPFAM" id="SSF51419">
    <property type="entry name" value="PLP-binding barrel"/>
    <property type="match status" value="1"/>
</dbReference>
<dbReference type="GO" id="GO:0008784">
    <property type="term" value="F:alanine racemase activity"/>
    <property type="evidence" value="ECO:0007669"/>
    <property type="project" value="UniProtKB-EC"/>
</dbReference>
<keyword evidence="9" id="KW-1185">Reference proteome</keyword>
<feature type="domain" description="Alanine racemase C-terminal" evidence="7">
    <location>
        <begin position="258"/>
        <end position="386"/>
    </location>
</feature>
<evidence type="ECO:0000256" key="1">
    <source>
        <dbReference type="ARBA" id="ARBA00000316"/>
    </source>
</evidence>
<dbReference type="Gene3D" id="2.40.37.10">
    <property type="entry name" value="Lyase, Ornithine Decarboxylase, Chain A, domain 1"/>
    <property type="match status" value="1"/>
</dbReference>
<proteinExistence type="predicted"/>
<dbReference type="InterPro" id="IPR001608">
    <property type="entry name" value="Ala_racemase_N"/>
</dbReference>
<dbReference type="GO" id="GO:0006522">
    <property type="term" value="P:alanine metabolic process"/>
    <property type="evidence" value="ECO:0007669"/>
    <property type="project" value="InterPro"/>
</dbReference>
<dbReference type="InterPro" id="IPR000821">
    <property type="entry name" value="Ala_racemase"/>
</dbReference>
<dbReference type="InterPro" id="IPR011079">
    <property type="entry name" value="Ala_racemase_C"/>
</dbReference>
<evidence type="ECO:0000259" key="7">
    <source>
        <dbReference type="SMART" id="SM01005"/>
    </source>
</evidence>
<comment type="cofactor">
    <cofactor evidence="2 6">
        <name>pyridoxal 5'-phosphate</name>
        <dbReference type="ChEBI" id="CHEBI:597326"/>
    </cofactor>
</comment>
<dbReference type="GO" id="GO:0005829">
    <property type="term" value="C:cytosol"/>
    <property type="evidence" value="ECO:0007669"/>
    <property type="project" value="TreeGrafter"/>
</dbReference>
<evidence type="ECO:0000256" key="3">
    <source>
        <dbReference type="ARBA" id="ARBA00013089"/>
    </source>
</evidence>
<reference evidence="8 9" key="1">
    <citation type="submission" date="2019-12" db="EMBL/GenBank/DDBJ databases">
        <title>Shinella kummerowiae sp. nov., a symbiotic bacterium isolated from root nodules of the herbal legume Kummerowia stipulacea.</title>
        <authorList>
            <person name="Gao J."/>
        </authorList>
    </citation>
    <scope>NUCLEOTIDE SEQUENCE [LARGE SCALE GENOMIC DNA]</scope>
    <source>
        <strain evidence="8 9">CCBAU 25048</strain>
    </source>
</reference>
<gene>
    <name evidence="8" type="ORF">GR138_26085</name>
</gene>
<dbReference type="AlphaFoldDB" id="A0A6N8SP28"/>
<evidence type="ECO:0000256" key="6">
    <source>
        <dbReference type="PIRSR" id="PIRSR600821-50"/>
    </source>
</evidence>
<evidence type="ECO:0000256" key="2">
    <source>
        <dbReference type="ARBA" id="ARBA00001933"/>
    </source>
</evidence>
<dbReference type="SMART" id="SM01005">
    <property type="entry name" value="Ala_racemase_C"/>
    <property type="match status" value="1"/>
</dbReference>
<evidence type="ECO:0000313" key="8">
    <source>
        <dbReference type="EMBL" id="MXN48680.1"/>
    </source>
</evidence>
<dbReference type="InterPro" id="IPR009006">
    <property type="entry name" value="Ala_racemase/Decarboxylase_C"/>
</dbReference>
<comment type="caution">
    <text evidence="8">The sequence shown here is derived from an EMBL/GenBank/DDBJ whole genome shotgun (WGS) entry which is preliminary data.</text>
</comment>
<dbReference type="Pfam" id="PF00842">
    <property type="entry name" value="Ala_racemase_C"/>
    <property type="match status" value="1"/>
</dbReference>
<evidence type="ECO:0000256" key="4">
    <source>
        <dbReference type="ARBA" id="ARBA00022898"/>
    </source>
</evidence>
<sequence>MTALLAPFIESYDLGCAEAALLRGSWYEIDLGAIRHNYRELRSLLPQNVSIYACLKRNAYGCGAGPVARALAVEGVAGFAVASLLDAMAIRRMGAGQHILLYPGALPAAGLMIEALDLTVSVSSVDELERWRAAMTKTRVFIKVDLGFFRAGASPQDAGPLLAAANAYSDVQVDGIYAHMSELPTSKSSDAGIQFHRMRAILAEAEVRGDRPVVAMMSSTEGVLTYPEMDMDAVDPGALFVGLPESHAPVRRVVLQQALKTICTTVVAVKHVDASLGPVPDLPGFRSGMKLGVLGMGWGDGLPRQVPPGTEALVGGTRARLLPPAHLEHVRIDLSNAPDARLGDKVVLLGRQGDEVITHEEIAAVWGTDVVGIYAGLRDHIPRIYT</sequence>
<keyword evidence="4 6" id="KW-0663">Pyridoxal phosphate</keyword>
<dbReference type="EC" id="5.1.1.1" evidence="3"/>
<protein>
    <recommendedName>
        <fullName evidence="3">alanine racemase</fullName>
        <ecNumber evidence="3">5.1.1.1</ecNumber>
    </recommendedName>
</protein>
<dbReference type="PANTHER" id="PTHR30511:SF0">
    <property type="entry name" value="ALANINE RACEMASE, CATABOLIC-RELATED"/>
    <property type="match status" value="1"/>
</dbReference>
<organism evidence="8 9">
    <name type="scientific">Shinella kummerowiae</name>
    <dbReference type="NCBI Taxonomy" id="417745"/>
    <lineage>
        <taxon>Bacteria</taxon>
        <taxon>Pseudomonadati</taxon>
        <taxon>Pseudomonadota</taxon>
        <taxon>Alphaproteobacteria</taxon>
        <taxon>Hyphomicrobiales</taxon>
        <taxon>Rhizobiaceae</taxon>
        <taxon>Shinella</taxon>
    </lineage>
</organism>
<dbReference type="EMBL" id="WUMK01000011">
    <property type="protein sequence ID" value="MXN48680.1"/>
    <property type="molecule type" value="Genomic_DNA"/>
</dbReference>
<dbReference type="OrthoDB" id="9813814at2"/>
<name>A0A6N8SP28_9HYPH</name>
<evidence type="ECO:0000256" key="5">
    <source>
        <dbReference type="ARBA" id="ARBA00023235"/>
    </source>
</evidence>
<dbReference type="Pfam" id="PF01168">
    <property type="entry name" value="Ala_racemase_N"/>
    <property type="match status" value="1"/>
</dbReference>
<accession>A0A6N8SP28</accession>
<dbReference type="Proteomes" id="UP000435802">
    <property type="component" value="Unassembled WGS sequence"/>
</dbReference>